<comment type="caution">
    <text evidence="2">The sequence shown here is derived from an EMBL/GenBank/DDBJ whole genome shotgun (WGS) entry which is preliminary data.</text>
</comment>
<feature type="compositionally biased region" description="Polar residues" evidence="1">
    <location>
        <begin position="21"/>
        <end position="30"/>
    </location>
</feature>
<dbReference type="AlphaFoldDB" id="A0A8S9LI65"/>
<accession>A0A8S9LI65</accession>
<organism evidence="2">
    <name type="scientific">Brassica cretica</name>
    <name type="common">Mustard</name>
    <dbReference type="NCBI Taxonomy" id="69181"/>
    <lineage>
        <taxon>Eukaryota</taxon>
        <taxon>Viridiplantae</taxon>
        <taxon>Streptophyta</taxon>
        <taxon>Embryophyta</taxon>
        <taxon>Tracheophyta</taxon>
        <taxon>Spermatophyta</taxon>
        <taxon>Magnoliopsida</taxon>
        <taxon>eudicotyledons</taxon>
        <taxon>Gunneridae</taxon>
        <taxon>Pentapetalae</taxon>
        <taxon>rosids</taxon>
        <taxon>malvids</taxon>
        <taxon>Brassicales</taxon>
        <taxon>Brassicaceae</taxon>
        <taxon>Brassiceae</taxon>
        <taxon>Brassica</taxon>
    </lineage>
</organism>
<feature type="compositionally biased region" description="Polar residues" evidence="1">
    <location>
        <begin position="39"/>
        <end position="49"/>
    </location>
</feature>
<evidence type="ECO:0000256" key="1">
    <source>
        <dbReference type="SAM" id="MobiDB-lite"/>
    </source>
</evidence>
<reference evidence="2" key="1">
    <citation type="submission" date="2019-12" db="EMBL/GenBank/DDBJ databases">
        <title>Genome sequencing and annotation of Brassica cretica.</title>
        <authorList>
            <person name="Studholme D.J."/>
            <person name="Sarris P.F."/>
        </authorList>
    </citation>
    <scope>NUCLEOTIDE SEQUENCE</scope>
    <source>
        <strain evidence="2">PFS-102/07</strain>
        <tissue evidence="2">Leaf</tissue>
    </source>
</reference>
<feature type="compositionally biased region" description="Basic residues" evidence="1">
    <location>
        <begin position="120"/>
        <end position="134"/>
    </location>
</feature>
<proteinExistence type="predicted"/>
<sequence length="160" mass="18427">MSFGISHRGRSTSDFEHRSTHTSPNRSTGTPEDRLMTPAESTTSCNAMTILTHEEFAAKHRHPPNPDNVRIARRVVTPSIDNRMPKPKPKPSENPPETVRTPLDDGEDPMEEDRVPTGRTLRRRKEKVVKHLKRGTNEKEKENFRKRVFRIPLDKPFEEA</sequence>
<dbReference type="EMBL" id="QGKY02000094">
    <property type="protein sequence ID" value="KAF2605026.1"/>
    <property type="molecule type" value="Genomic_DNA"/>
</dbReference>
<feature type="region of interest" description="Disordered" evidence="1">
    <location>
        <begin position="1"/>
        <end position="139"/>
    </location>
</feature>
<gene>
    <name evidence="2" type="ORF">F2Q70_00025924</name>
</gene>
<protein>
    <submittedName>
        <fullName evidence="2">Uncharacterized protein</fullName>
    </submittedName>
</protein>
<name>A0A8S9LI65_BRACR</name>
<evidence type="ECO:0000313" key="2">
    <source>
        <dbReference type="EMBL" id="KAF2605026.1"/>
    </source>
</evidence>